<sequence>MATPALAQRRLFALRETIARIENADHPGLARRKRHWQWDEQGAQPVSESGETDGLDAVFDGNLPACGLVEIRNAQTRDMGAATGFSLALAALRQDRGEKGEGATLWIGQAMAFSEAGTPYAPGLRRHGLDPTRVLLARPRTIADALWMAETALGVPAFSTVILEIRGNPAGFGLTESRRLQLRARENGILLLLLRQAGEEEASSALCRLRIDPAPAGERPLPDGTTLEGSIANPVFLVTPEKSKTADPVGILLEWNSHDRRFHRLEPRPAVSSEERRPADPLSVVSLPGRRSRGAAALGSVVAFKGAS</sequence>
<dbReference type="InterPro" id="IPR017026">
    <property type="entry name" value="ImuA"/>
</dbReference>
<evidence type="ECO:0000313" key="3">
    <source>
        <dbReference type="Proteomes" id="UP001597173"/>
    </source>
</evidence>
<keyword evidence="3" id="KW-1185">Reference proteome</keyword>
<feature type="compositionally biased region" description="Basic and acidic residues" evidence="1">
    <location>
        <begin position="267"/>
        <end position="279"/>
    </location>
</feature>
<evidence type="ECO:0000256" key="1">
    <source>
        <dbReference type="SAM" id="MobiDB-lite"/>
    </source>
</evidence>
<name>A0ABW3Z0P0_MYCRA</name>
<evidence type="ECO:0000313" key="2">
    <source>
        <dbReference type="EMBL" id="MFD1329766.1"/>
    </source>
</evidence>
<dbReference type="SUPFAM" id="SSF52540">
    <property type="entry name" value="P-loop containing nucleoside triphosphate hydrolases"/>
    <property type="match status" value="1"/>
</dbReference>
<dbReference type="EMBL" id="JBHTNF010000014">
    <property type="protein sequence ID" value="MFD1329766.1"/>
    <property type="molecule type" value="Genomic_DNA"/>
</dbReference>
<dbReference type="Proteomes" id="UP001597173">
    <property type="component" value="Unassembled WGS sequence"/>
</dbReference>
<organism evidence="2 3">
    <name type="scientific">Mycoplana ramosa</name>
    <name type="common">Mycoplana bullata</name>
    <dbReference type="NCBI Taxonomy" id="40837"/>
    <lineage>
        <taxon>Bacteria</taxon>
        <taxon>Pseudomonadati</taxon>
        <taxon>Pseudomonadota</taxon>
        <taxon>Alphaproteobacteria</taxon>
        <taxon>Hyphomicrobiales</taxon>
        <taxon>Rhizobiaceae</taxon>
        <taxon>Mycoplana</taxon>
    </lineage>
</organism>
<proteinExistence type="predicted"/>
<dbReference type="PIRSF" id="PIRSF034285">
    <property type="entry name" value="UCP034285"/>
    <property type="match status" value="1"/>
</dbReference>
<dbReference type="RefSeq" id="WP_374839831.1">
    <property type="nucleotide sequence ID" value="NZ_JBHEEW010000011.1"/>
</dbReference>
<gene>
    <name evidence="2" type="ORF">ACFQ33_17895</name>
</gene>
<dbReference type="Gene3D" id="3.40.50.300">
    <property type="entry name" value="P-loop containing nucleotide triphosphate hydrolases"/>
    <property type="match status" value="1"/>
</dbReference>
<protein>
    <submittedName>
        <fullName evidence="2">ImuA family protein</fullName>
    </submittedName>
</protein>
<reference evidence="3" key="1">
    <citation type="journal article" date="2019" name="Int. J. Syst. Evol. Microbiol.">
        <title>The Global Catalogue of Microorganisms (GCM) 10K type strain sequencing project: providing services to taxonomists for standard genome sequencing and annotation.</title>
        <authorList>
            <consortium name="The Broad Institute Genomics Platform"/>
            <consortium name="The Broad Institute Genome Sequencing Center for Infectious Disease"/>
            <person name="Wu L."/>
            <person name="Ma J."/>
        </authorList>
    </citation>
    <scope>NUCLEOTIDE SEQUENCE [LARGE SCALE GENOMIC DNA]</scope>
    <source>
        <strain evidence="3">CCUG 55609</strain>
    </source>
</reference>
<accession>A0ABW3Z0P0</accession>
<feature type="region of interest" description="Disordered" evidence="1">
    <location>
        <begin position="267"/>
        <end position="287"/>
    </location>
</feature>
<dbReference type="InterPro" id="IPR027417">
    <property type="entry name" value="P-loop_NTPase"/>
</dbReference>
<comment type="caution">
    <text evidence="2">The sequence shown here is derived from an EMBL/GenBank/DDBJ whole genome shotgun (WGS) entry which is preliminary data.</text>
</comment>